<organism evidence="1 2">
    <name type="scientific">Xanthomonas sacchari</name>
    <dbReference type="NCBI Taxonomy" id="56458"/>
    <lineage>
        <taxon>Bacteria</taxon>
        <taxon>Pseudomonadati</taxon>
        <taxon>Pseudomonadota</taxon>
        <taxon>Gammaproteobacteria</taxon>
        <taxon>Lysobacterales</taxon>
        <taxon>Lysobacteraceae</taxon>
        <taxon>Xanthomonas</taxon>
    </lineage>
</organism>
<keyword evidence="2" id="KW-1185">Reference proteome</keyword>
<evidence type="ECO:0000313" key="2">
    <source>
        <dbReference type="Proteomes" id="UP001320843"/>
    </source>
</evidence>
<gene>
    <name evidence="1" type="ORF">NB700_000051</name>
</gene>
<proteinExistence type="predicted"/>
<evidence type="ECO:0000313" key="1">
    <source>
        <dbReference type="EMBL" id="MCW0397495.1"/>
    </source>
</evidence>
<dbReference type="EMBL" id="JANFWR010000001">
    <property type="protein sequence ID" value="MCW0397495.1"/>
    <property type="molecule type" value="Genomic_DNA"/>
</dbReference>
<name>A0ABT3DR04_9XANT</name>
<reference evidence="1 2" key="1">
    <citation type="submission" date="2022-06" db="EMBL/GenBank/DDBJ databases">
        <title>Dynamics of rice microbiomes reveals core vertical transmitted seed endophytes.</title>
        <authorList>
            <person name="Liao K."/>
            <person name="Zhang X."/>
        </authorList>
    </citation>
    <scope>NUCLEOTIDE SEQUENCE [LARGE SCALE GENOMIC DNA]</scope>
    <source>
        <strain evidence="1 2">YT10-10-1</strain>
    </source>
</reference>
<sequence>MRPHRVLTPARVVLLGPRTTLAAAPHRTAGALRERLQPGDLAAVETDLHRYAALNHGGIVGTGAPGPAACAAPGHVDPALIADVVAWARALPANHGATP</sequence>
<dbReference type="RefSeq" id="WP_267081826.1">
    <property type="nucleotide sequence ID" value="NZ_CP099530.1"/>
</dbReference>
<protein>
    <submittedName>
        <fullName evidence="1">Uncharacterized protein</fullName>
    </submittedName>
</protein>
<accession>A0ABT3DR04</accession>
<dbReference type="Proteomes" id="UP001320843">
    <property type="component" value="Unassembled WGS sequence"/>
</dbReference>
<comment type="caution">
    <text evidence="1">The sequence shown here is derived from an EMBL/GenBank/DDBJ whole genome shotgun (WGS) entry which is preliminary data.</text>
</comment>